<evidence type="ECO:0000256" key="7">
    <source>
        <dbReference type="ARBA" id="ARBA00022807"/>
    </source>
</evidence>
<feature type="region of interest" description="Disordered" evidence="8">
    <location>
        <begin position="71"/>
        <end position="96"/>
    </location>
</feature>
<comment type="caution">
    <text evidence="10">The sequence shown here is derived from an EMBL/GenBank/DDBJ whole genome shotgun (WGS) entry which is preliminary data.</text>
</comment>
<evidence type="ECO:0000256" key="3">
    <source>
        <dbReference type="ARBA" id="ARBA00012759"/>
    </source>
</evidence>
<evidence type="ECO:0000256" key="4">
    <source>
        <dbReference type="ARBA" id="ARBA00022670"/>
    </source>
</evidence>
<evidence type="ECO:0000256" key="1">
    <source>
        <dbReference type="ARBA" id="ARBA00000707"/>
    </source>
</evidence>
<comment type="catalytic activity">
    <reaction evidence="1">
        <text>Thiol-dependent hydrolysis of ester, thioester, amide, peptide and isopeptide bonds formed by the C-terminal Gly of ubiquitin (a 76-residue protein attached to proteins as an intracellular targeting signal).</text>
        <dbReference type="EC" id="3.4.19.12"/>
    </reaction>
</comment>
<feature type="region of interest" description="Disordered" evidence="8">
    <location>
        <begin position="511"/>
        <end position="533"/>
    </location>
</feature>
<dbReference type="PANTHER" id="PTHR24006">
    <property type="entry name" value="UBIQUITIN CARBOXYL-TERMINAL HYDROLASE"/>
    <property type="match status" value="1"/>
</dbReference>
<feature type="region of interest" description="Disordered" evidence="8">
    <location>
        <begin position="284"/>
        <end position="481"/>
    </location>
</feature>
<dbReference type="EMBL" id="SGPM01000178">
    <property type="protein sequence ID" value="THH28444.1"/>
    <property type="molecule type" value="Genomic_DNA"/>
</dbReference>
<organism evidence="10 11">
    <name type="scientific">Antrodiella citrinella</name>
    <dbReference type="NCBI Taxonomy" id="2447956"/>
    <lineage>
        <taxon>Eukaryota</taxon>
        <taxon>Fungi</taxon>
        <taxon>Dikarya</taxon>
        <taxon>Basidiomycota</taxon>
        <taxon>Agaricomycotina</taxon>
        <taxon>Agaricomycetes</taxon>
        <taxon>Polyporales</taxon>
        <taxon>Steccherinaceae</taxon>
        <taxon>Antrodiella</taxon>
    </lineage>
</organism>
<comment type="similarity">
    <text evidence="2">Belongs to the peptidase C19 family.</text>
</comment>
<feature type="compositionally biased region" description="Polar residues" evidence="8">
    <location>
        <begin position="72"/>
        <end position="84"/>
    </location>
</feature>
<feature type="compositionally biased region" description="Low complexity" evidence="8">
    <location>
        <begin position="790"/>
        <end position="814"/>
    </location>
</feature>
<feature type="region of interest" description="Disordered" evidence="8">
    <location>
        <begin position="714"/>
        <end position="849"/>
    </location>
</feature>
<dbReference type="GO" id="GO:0016579">
    <property type="term" value="P:protein deubiquitination"/>
    <property type="evidence" value="ECO:0007669"/>
    <property type="project" value="InterPro"/>
</dbReference>
<evidence type="ECO:0000256" key="2">
    <source>
        <dbReference type="ARBA" id="ARBA00009085"/>
    </source>
</evidence>
<dbReference type="InterPro" id="IPR038765">
    <property type="entry name" value="Papain-like_cys_pep_sf"/>
</dbReference>
<gene>
    <name evidence="10" type="ORF">EUX98_g5736</name>
</gene>
<feature type="region of interest" description="Disordered" evidence="8">
    <location>
        <begin position="969"/>
        <end position="1013"/>
    </location>
</feature>
<dbReference type="Pfam" id="PF00443">
    <property type="entry name" value="UCH"/>
    <property type="match status" value="1"/>
</dbReference>
<evidence type="ECO:0000256" key="5">
    <source>
        <dbReference type="ARBA" id="ARBA00022786"/>
    </source>
</evidence>
<feature type="region of interest" description="Disordered" evidence="8">
    <location>
        <begin position="625"/>
        <end position="680"/>
    </location>
</feature>
<feature type="compositionally biased region" description="Basic and acidic residues" evidence="8">
    <location>
        <begin position="511"/>
        <end position="523"/>
    </location>
</feature>
<feature type="compositionally biased region" description="Basic and acidic residues" evidence="8">
    <location>
        <begin position="295"/>
        <end position="321"/>
    </location>
</feature>
<feature type="compositionally biased region" description="Basic residues" evidence="8">
    <location>
        <begin position="172"/>
        <end position="186"/>
    </location>
</feature>
<keyword evidence="4" id="KW-0645">Protease</keyword>
<dbReference type="OrthoDB" id="420187at2759"/>
<evidence type="ECO:0000259" key="9">
    <source>
        <dbReference type="PROSITE" id="PS50235"/>
    </source>
</evidence>
<evidence type="ECO:0000256" key="6">
    <source>
        <dbReference type="ARBA" id="ARBA00022801"/>
    </source>
</evidence>
<feature type="compositionally biased region" description="Basic and acidic residues" evidence="8">
    <location>
        <begin position="361"/>
        <end position="383"/>
    </location>
</feature>
<evidence type="ECO:0000313" key="10">
    <source>
        <dbReference type="EMBL" id="THH28444.1"/>
    </source>
</evidence>
<dbReference type="SUPFAM" id="SSF54001">
    <property type="entry name" value="Cysteine proteinases"/>
    <property type="match status" value="1"/>
</dbReference>
<reference evidence="10 11" key="1">
    <citation type="submission" date="2019-02" db="EMBL/GenBank/DDBJ databases">
        <title>Genome sequencing of the rare red list fungi Antrodiella citrinella (Flaviporus citrinellus).</title>
        <authorList>
            <person name="Buettner E."/>
            <person name="Kellner H."/>
        </authorList>
    </citation>
    <scope>NUCLEOTIDE SEQUENCE [LARGE SCALE GENOMIC DNA]</scope>
    <source>
        <strain evidence="10 11">DSM 108506</strain>
    </source>
</reference>
<dbReference type="GO" id="GO:0005634">
    <property type="term" value="C:nucleus"/>
    <property type="evidence" value="ECO:0007669"/>
    <property type="project" value="TreeGrafter"/>
</dbReference>
<dbReference type="InterPro" id="IPR050164">
    <property type="entry name" value="Peptidase_C19"/>
</dbReference>
<dbReference type="EC" id="3.4.19.12" evidence="3"/>
<protein>
    <recommendedName>
        <fullName evidence="3">ubiquitinyl hydrolase 1</fullName>
        <ecNumber evidence="3">3.4.19.12</ecNumber>
    </recommendedName>
</protein>
<sequence length="1044" mass="114762">MLKHKKAPTPQDLYKARKQREEEEKDACLPPGLVNHGNTCFMNSTLQGLIATQSLHDLVVSGHVNASLHDTAGSSITSRRSPLLTNGHGVGGQHEQARCEGMPLGDVWLDTMQRAWDVQDARKRESMSPKDVLTTIGSKYDQYQDFQQQDAHEFLRHLLDAMRMEEVDIIKKRQPQPKSKRRKHGSQRSDTLASSGLHLSASPAESEKLESFVDMLFGGRLASILVCEKCKKISVTYEDFNDLSLSIKPEDYVKERKRDRFKMIAKKLRFRPKELDVGAVPLQRASSVPASPVRRSMDLTPHEDVPVNEGPRRESFDHPRPEAGSSEDELRNAVIAISPPDGTHGLPPAFDEDGDEDDEKEKEVKPIAESHKTGKVEVKESVHFDASLNAHKEALKEERDNKEKDKGNLKEDSWNKLGRRVSVAMKMGGKNAGKRLSRSMDRHRSRDAETSKDDDASKDSSRPSSRRGIVDSGSELGDFSDVNRSRAVSPIRSSLVSPPLTITPQPLLETRRLASDPVVDKRAKSPRPPKASREEAAYLRQILADIPPSAPNPFTLLHQALSNAGTGALGTSTPTTQPFLTKLGFLSGIEECLRLFTSVEVLDGDNMVGCHRCWKIANGTYEPRQSSNILHDEENGSNEDESPKAKDFPDPAPDSSVNSSPELSHLSSASTPVLSNKTPPSSLFLANTASTFPAPTTMEPMPSKSSTSIILPQHQSFGGLPIPSISTTAPESPIAPPSNSIPTVPLSRPDSSMGDCPPGTLLPPRVKRLRKAESSKKTGDSSESSDDGFESSASDASGPAYSDASSAASSLANSPTVSPRASIAKLRPDRPDMSRVQSNESTSTSNIPRSHQVVLRRMYKRYLVATPPPILVVHLKRFQQTSKMPVMSFSAGFKKMDEFVAFPEHLDLAPFLAPKQEDFGLGKSSHDKSRRKPARSKDCNCMYRLYAVVVHIGNMLGGHYVAYTALPSPRATHSAPTSPDPNHATPVASDAQSEDDIAHHGHSHHERKSHPPRQWAYISDTVVRLTTLEEVLKAKAYICMYERI</sequence>
<evidence type="ECO:0000313" key="11">
    <source>
        <dbReference type="Proteomes" id="UP000308730"/>
    </source>
</evidence>
<feature type="compositionally biased region" description="Polar residues" evidence="8">
    <location>
        <begin position="671"/>
        <end position="680"/>
    </location>
</feature>
<dbReference type="InterPro" id="IPR001394">
    <property type="entry name" value="Peptidase_C19_UCH"/>
</dbReference>
<dbReference type="PROSITE" id="PS00973">
    <property type="entry name" value="USP_2"/>
    <property type="match status" value="1"/>
</dbReference>
<dbReference type="Gene3D" id="3.90.70.10">
    <property type="entry name" value="Cysteine proteinases"/>
    <property type="match status" value="2"/>
</dbReference>
<name>A0A4S4MQP8_9APHY</name>
<feature type="region of interest" description="Disordered" evidence="8">
    <location>
        <begin position="1"/>
        <end position="26"/>
    </location>
</feature>
<keyword evidence="11" id="KW-1185">Reference proteome</keyword>
<dbReference type="Proteomes" id="UP000308730">
    <property type="component" value="Unassembled WGS sequence"/>
</dbReference>
<feature type="compositionally biased region" description="Basic and acidic residues" evidence="8">
    <location>
        <begin position="438"/>
        <end position="461"/>
    </location>
</feature>
<dbReference type="AlphaFoldDB" id="A0A4S4MQP8"/>
<feature type="domain" description="USP" evidence="9">
    <location>
        <begin position="31"/>
        <end position="1044"/>
    </location>
</feature>
<keyword evidence="5" id="KW-0833">Ubl conjugation pathway</keyword>
<dbReference type="PROSITE" id="PS50235">
    <property type="entry name" value="USP_3"/>
    <property type="match status" value="1"/>
</dbReference>
<accession>A0A4S4MQP8</accession>
<dbReference type="GO" id="GO:0004843">
    <property type="term" value="F:cysteine-type deubiquitinase activity"/>
    <property type="evidence" value="ECO:0007669"/>
    <property type="project" value="UniProtKB-EC"/>
</dbReference>
<dbReference type="PANTHER" id="PTHR24006:SF888">
    <property type="entry name" value="UBIQUITIN CARBOXYL-TERMINAL HYDROLASE 30"/>
    <property type="match status" value="1"/>
</dbReference>
<keyword evidence="7" id="KW-0788">Thiol protease</keyword>
<feature type="compositionally biased region" description="Acidic residues" evidence="8">
    <location>
        <begin position="350"/>
        <end position="360"/>
    </location>
</feature>
<proteinExistence type="inferred from homology"/>
<feature type="compositionally biased region" description="Polar residues" evidence="8">
    <location>
        <begin position="835"/>
        <end position="849"/>
    </location>
</feature>
<dbReference type="GO" id="GO:0005829">
    <property type="term" value="C:cytosol"/>
    <property type="evidence" value="ECO:0007669"/>
    <property type="project" value="TreeGrafter"/>
</dbReference>
<dbReference type="InterPro" id="IPR018200">
    <property type="entry name" value="USP_CS"/>
</dbReference>
<feature type="compositionally biased region" description="Low complexity" evidence="8">
    <location>
        <begin position="653"/>
        <end position="670"/>
    </location>
</feature>
<dbReference type="GO" id="GO:0006508">
    <property type="term" value="P:proteolysis"/>
    <property type="evidence" value="ECO:0007669"/>
    <property type="project" value="UniProtKB-KW"/>
</dbReference>
<evidence type="ECO:0000256" key="8">
    <source>
        <dbReference type="SAM" id="MobiDB-lite"/>
    </source>
</evidence>
<feature type="compositionally biased region" description="Basic and acidic residues" evidence="8">
    <location>
        <begin position="390"/>
        <end position="414"/>
    </location>
</feature>
<feature type="compositionally biased region" description="Basic and acidic residues" evidence="8">
    <location>
        <begin position="771"/>
        <end position="780"/>
    </location>
</feature>
<keyword evidence="6" id="KW-0378">Hydrolase</keyword>
<dbReference type="PROSITE" id="PS00972">
    <property type="entry name" value="USP_1"/>
    <property type="match status" value="1"/>
</dbReference>
<feature type="region of interest" description="Disordered" evidence="8">
    <location>
        <begin position="169"/>
        <end position="200"/>
    </location>
</feature>
<dbReference type="InterPro" id="IPR028889">
    <property type="entry name" value="USP"/>
</dbReference>
<feature type="compositionally biased region" description="Basic residues" evidence="8">
    <location>
        <begin position="1000"/>
        <end position="1011"/>
    </location>
</feature>